<name>A0A062XZJ6_9BACT</name>
<dbReference type="STRING" id="1312852.EG19_04940"/>
<dbReference type="Pfam" id="PF01740">
    <property type="entry name" value="STAS"/>
    <property type="match status" value="1"/>
</dbReference>
<dbReference type="InterPro" id="IPR002645">
    <property type="entry name" value="STAS_dom"/>
</dbReference>
<feature type="domain" description="STAS" evidence="1">
    <location>
        <begin position="1"/>
        <end position="75"/>
    </location>
</feature>
<dbReference type="AlphaFoldDB" id="A0A062XZJ6"/>
<dbReference type="Proteomes" id="UP000027284">
    <property type="component" value="Unassembled WGS sequence"/>
</dbReference>
<proteinExistence type="predicted"/>
<comment type="caution">
    <text evidence="2">The sequence shown here is derived from an EMBL/GenBank/DDBJ whole genome shotgun (WGS) entry which is preliminary data.</text>
</comment>
<keyword evidence="3" id="KW-1185">Reference proteome</keyword>
<dbReference type="PROSITE" id="PS50801">
    <property type="entry name" value="STAS"/>
    <property type="match status" value="1"/>
</dbReference>
<dbReference type="InterPro" id="IPR036513">
    <property type="entry name" value="STAS_dom_sf"/>
</dbReference>
<dbReference type="PANTHER" id="PTHR33495:SF2">
    <property type="entry name" value="ANTI-SIGMA FACTOR ANTAGONIST TM_1081-RELATED"/>
    <property type="match status" value="1"/>
</dbReference>
<reference evidence="2 3" key="1">
    <citation type="submission" date="2014-04" db="EMBL/GenBank/DDBJ databases">
        <title>The Genome Sequence of Thermoanaerobaculum aquaticum MP-01, The First Cultivated Group 23 Acidobacterium.</title>
        <authorList>
            <person name="Stamps B.W."/>
            <person name="Losey N.A."/>
            <person name="Lawson P.A."/>
            <person name="Stevenson B.S."/>
        </authorList>
    </citation>
    <scope>NUCLEOTIDE SEQUENCE [LARGE SCALE GENOMIC DNA]</scope>
    <source>
        <strain evidence="2 3">MP-01</strain>
    </source>
</reference>
<dbReference type="CDD" id="cd07043">
    <property type="entry name" value="STAS_anti-anti-sigma_factors"/>
    <property type="match status" value="1"/>
</dbReference>
<protein>
    <recommendedName>
        <fullName evidence="1">STAS domain-containing protein</fullName>
    </recommendedName>
</protein>
<dbReference type="PANTHER" id="PTHR33495">
    <property type="entry name" value="ANTI-SIGMA FACTOR ANTAGONIST TM_1081-RELATED-RELATED"/>
    <property type="match status" value="1"/>
</dbReference>
<dbReference type="EMBL" id="JMFG01000020">
    <property type="protein sequence ID" value="KDA53551.1"/>
    <property type="molecule type" value="Genomic_DNA"/>
</dbReference>
<dbReference type="GO" id="GO:0043856">
    <property type="term" value="F:anti-sigma factor antagonist activity"/>
    <property type="evidence" value="ECO:0007669"/>
    <property type="project" value="TreeGrafter"/>
</dbReference>
<accession>A0A062XZJ6</accession>
<dbReference type="SUPFAM" id="SSF52091">
    <property type="entry name" value="SpoIIaa-like"/>
    <property type="match status" value="1"/>
</dbReference>
<evidence type="ECO:0000313" key="3">
    <source>
        <dbReference type="Proteomes" id="UP000027284"/>
    </source>
</evidence>
<gene>
    <name evidence="2" type="ORF">EG19_04940</name>
</gene>
<sequence>MTTPRSRVIIDLAACPQVTSEVLRLFLVAARRLETQGGGFALAAPNPDVQRFLELSGVARLCRVLPSVAEALAAVKGDDRVELLAQAVLALLARAEAREGV</sequence>
<evidence type="ECO:0000259" key="1">
    <source>
        <dbReference type="PROSITE" id="PS50801"/>
    </source>
</evidence>
<evidence type="ECO:0000313" key="2">
    <source>
        <dbReference type="EMBL" id="KDA53551.1"/>
    </source>
</evidence>
<organism evidence="2 3">
    <name type="scientific">Thermoanaerobaculum aquaticum</name>
    <dbReference type="NCBI Taxonomy" id="1312852"/>
    <lineage>
        <taxon>Bacteria</taxon>
        <taxon>Pseudomonadati</taxon>
        <taxon>Acidobacteriota</taxon>
        <taxon>Thermoanaerobaculia</taxon>
        <taxon>Thermoanaerobaculales</taxon>
        <taxon>Thermoanaerobaculaceae</taxon>
        <taxon>Thermoanaerobaculum</taxon>
    </lineage>
</organism>
<dbReference type="Gene3D" id="3.30.750.24">
    <property type="entry name" value="STAS domain"/>
    <property type="match status" value="1"/>
</dbReference>